<keyword evidence="2" id="KW-1133">Transmembrane helix</keyword>
<feature type="region of interest" description="Disordered" evidence="1">
    <location>
        <begin position="132"/>
        <end position="152"/>
    </location>
</feature>
<name>A0A4R1H9Y3_9GAMM</name>
<protein>
    <submittedName>
        <fullName evidence="3">Uncharacterized protein</fullName>
    </submittedName>
</protein>
<feature type="compositionally biased region" description="Acidic residues" evidence="1">
    <location>
        <begin position="85"/>
        <end position="94"/>
    </location>
</feature>
<evidence type="ECO:0000256" key="1">
    <source>
        <dbReference type="SAM" id="MobiDB-lite"/>
    </source>
</evidence>
<evidence type="ECO:0000313" key="3">
    <source>
        <dbReference type="EMBL" id="TCK18727.1"/>
    </source>
</evidence>
<proteinExistence type="predicted"/>
<dbReference type="Proteomes" id="UP000295707">
    <property type="component" value="Unassembled WGS sequence"/>
</dbReference>
<feature type="transmembrane region" description="Helical" evidence="2">
    <location>
        <begin position="6"/>
        <end position="25"/>
    </location>
</feature>
<evidence type="ECO:0000256" key="2">
    <source>
        <dbReference type="SAM" id="Phobius"/>
    </source>
</evidence>
<keyword evidence="4" id="KW-1185">Reference proteome</keyword>
<evidence type="ECO:0000313" key="4">
    <source>
        <dbReference type="Proteomes" id="UP000295707"/>
    </source>
</evidence>
<keyword evidence="2" id="KW-0812">Transmembrane</keyword>
<feature type="compositionally biased region" description="Polar residues" evidence="1">
    <location>
        <begin position="238"/>
        <end position="257"/>
    </location>
</feature>
<feature type="compositionally biased region" description="Acidic residues" evidence="1">
    <location>
        <begin position="140"/>
        <end position="151"/>
    </location>
</feature>
<feature type="region of interest" description="Disordered" evidence="1">
    <location>
        <begin position="229"/>
        <end position="257"/>
    </location>
</feature>
<gene>
    <name evidence="3" type="ORF">DFR30_2011</name>
</gene>
<dbReference type="RefSeq" id="WP_132972782.1">
    <property type="nucleotide sequence ID" value="NZ_SMFX01000001.1"/>
</dbReference>
<dbReference type="EMBL" id="SMFX01000001">
    <property type="protein sequence ID" value="TCK18727.1"/>
    <property type="molecule type" value="Genomic_DNA"/>
</dbReference>
<dbReference type="AlphaFoldDB" id="A0A4R1H9Y3"/>
<keyword evidence="2" id="KW-0472">Membrane</keyword>
<organism evidence="3 4">
    <name type="scientific">Thiogranum longum</name>
    <dbReference type="NCBI Taxonomy" id="1537524"/>
    <lineage>
        <taxon>Bacteria</taxon>
        <taxon>Pseudomonadati</taxon>
        <taxon>Pseudomonadota</taxon>
        <taxon>Gammaproteobacteria</taxon>
        <taxon>Chromatiales</taxon>
        <taxon>Ectothiorhodospiraceae</taxon>
        <taxon>Thiogranum</taxon>
    </lineage>
</organism>
<reference evidence="3 4" key="1">
    <citation type="submission" date="2019-03" db="EMBL/GenBank/DDBJ databases">
        <title>Genomic Encyclopedia of Type Strains, Phase IV (KMG-IV): sequencing the most valuable type-strain genomes for metagenomic binning, comparative biology and taxonomic classification.</title>
        <authorList>
            <person name="Goeker M."/>
        </authorList>
    </citation>
    <scope>NUCLEOTIDE SEQUENCE [LARGE SCALE GENOMIC DNA]</scope>
    <source>
        <strain evidence="3 4">DSM 19610</strain>
    </source>
</reference>
<feature type="region of interest" description="Disordered" evidence="1">
    <location>
        <begin position="75"/>
        <end position="94"/>
    </location>
</feature>
<accession>A0A4R1H9Y3</accession>
<comment type="caution">
    <text evidence="3">The sequence shown here is derived from an EMBL/GenBank/DDBJ whole genome shotgun (WGS) entry which is preliminary data.</text>
</comment>
<sequence>MDVVEVLFFVILELAVLLGIAVFVLDRKRRQLQAQVQELTREESAPESDVFESITSGYLPYLEKLILESRAQLEAAGDGGTGTETETETETAEDETTLAIRYRLSLLESEKKVTERCNDYPEKRWEHVTELFTPPSAPVPEDDDPELEEAESNNPLLKAQEQIKRLESFRDKFFSMKKQLRELEASRQKLTEQLEILMPEAERSEELRALLDTMNGQRDRLQAELDQLESQSDELAKTATQNTPVQEQENESSSALTKQIDKQNRKISELHHLVDDLNLEAEKAEELQSRFKQFELASRDMNMCIQVLEEENQFLQEQIKSLLELDENEPVYHSGASADAENPDQKAQLEALQSELEGKDQQIKSLEEKYASMEQEYLTLYEEANS</sequence>